<accession>A0AAJ6BJ10</accession>
<dbReference type="Pfam" id="PF01797">
    <property type="entry name" value="Y1_Tnp"/>
    <property type="match status" value="1"/>
</dbReference>
<evidence type="ECO:0000259" key="1">
    <source>
        <dbReference type="Pfam" id="PF01797"/>
    </source>
</evidence>
<evidence type="ECO:0000313" key="3">
    <source>
        <dbReference type="Proteomes" id="UP001220610"/>
    </source>
</evidence>
<dbReference type="GO" id="GO:0006313">
    <property type="term" value="P:DNA transposition"/>
    <property type="evidence" value="ECO:0007669"/>
    <property type="project" value="InterPro"/>
</dbReference>
<proteinExistence type="predicted"/>
<feature type="domain" description="Transposase IS200-like" evidence="1">
    <location>
        <begin position="33"/>
        <end position="96"/>
    </location>
</feature>
<dbReference type="Gene3D" id="3.30.70.1290">
    <property type="entry name" value="Transposase IS200-like"/>
    <property type="match status" value="1"/>
</dbReference>
<dbReference type="EMBL" id="CP119311">
    <property type="protein sequence ID" value="WEK36831.1"/>
    <property type="molecule type" value="Genomic_DNA"/>
</dbReference>
<dbReference type="InterPro" id="IPR036515">
    <property type="entry name" value="Transposase_17_sf"/>
</dbReference>
<organism evidence="2 3">
    <name type="scientific">Candidatus Pseudobacter hemicellulosilyticus</name>
    <dbReference type="NCBI Taxonomy" id="3121375"/>
    <lineage>
        <taxon>Bacteria</taxon>
        <taxon>Pseudomonadati</taxon>
        <taxon>Bacteroidota</taxon>
        <taxon>Chitinophagia</taxon>
        <taxon>Chitinophagales</taxon>
        <taxon>Chitinophagaceae</taxon>
        <taxon>Pseudobacter</taxon>
    </lineage>
</organism>
<protein>
    <submittedName>
        <fullName evidence="2">Transposase</fullName>
    </submittedName>
</protein>
<dbReference type="GO" id="GO:0004803">
    <property type="term" value="F:transposase activity"/>
    <property type="evidence" value="ECO:0007669"/>
    <property type="project" value="InterPro"/>
</dbReference>
<dbReference type="Proteomes" id="UP001220610">
    <property type="component" value="Chromosome"/>
</dbReference>
<evidence type="ECO:0000313" key="2">
    <source>
        <dbReference type="EMBL" id="WEK36831.1"/>
    </source>
</evidence>
<dbReference type="SUPFAM" id="SSF143422">
    <property type="entry name" value="Transposase IS200-like"/>
    <property type="match status" value="1"/>
</dbReference>
<name>A0AAJ6BJ10_9BACT</name>
<sequence length="196" mass="23003">MKEEKKSIIDHHACSYVTFNTIDWIDVFIRPGYKQVITDALNSFVTNKKLIIFSWCLMTNHLHLLARSNEKGGLAQFEKDFKKQTTKEILEAIDGEPELRHNWMLAHFEAASQQMKRLEKYTLWQNCSNPVFIDFKDPYKLKEKVLHIHENPLRDLVVDQPEDYLHSSARDYVGRKGLVQVNRIDFEDLLKAIITA</sequence>
<gene>
    <name evidence="2" type="ORF">P0Y53_04890</name>
</gene>
<reference evidence="2" key="1">
    <citation type="submission" date="2023-03" db="EMBL/GenBank/DDBJ databases">
        <title>Andean soil-derived lignocellulolytic bacterial consortium as a source of novel taxa and putative plastic-active enzymes.</title>
        <authorList>
            <person name="Diaz-Garcia L."/>
            <person name="Chuvochina M."/>
            <person name="Feuerriegel G."/>
            <person name="Bunk B."/>
            <person name="Sproer C."/>
            <person name="Streit W.R."/>
            <person name="Rodriguez L.M."/>
            <person name="Overmann J."/>
            <person name="Jimenez D.J."/>
        </authorList>
    </citation>
    <scope>NUCLEOTIDE SEQUENCE</scope>
    <source>
        <strain evidence="2">MAG 7</strain>
    </source>
</reference>
<dbReference type="InterPro" id="IPR002686">
    <property type="entry name" value="Transposase_17"/>
</dbReference>
<dbReference type="AlphaFoldDB" id="A0AAJ6BJ10"/>
<dbReference type="GO" id="GO:0003677">
    <property type="term" value="F:DNA binding"/>
    <property type="evidence" value="ECO:0007669"/>
    <property type="project" value="InterPro"/>
</dbReference>